<dbReference type="PROSITE" id="PS01161">
    <property type="entry name" value="GLC_GALNAC_ISOMERASE"/>
    <property type="match status" value="1"/>
</dbReference>
<feature type="domain" description="Glucosamine/galactosamine-6-phosphate isomerase" evidence="3">
    <location>
        <begin position="3"/>
        <end position="204"/>
    </location>
</feature>
<dbReference type="GO" id="GO:0042802">
    <property type="term" value="F:identical protein binding"/>
    <property type="evidence" value="ECO:0007669"/>
    <property type="project" value="TreeGrafter"/>
</dbReference>
<evidence type="ECO:0000313" key="5">
    <source>
        <dbReference type="Proteomes" id="UP000273807"/>
    </source>
</evidence>
<evidence type="ECO:0000256" key="1">
    <source>
        <dbReference type="ARBA" id="ARBA00022801"/>
    </source>
</evidence>
<reference evidence="4 5" key="1">
    <citation type="submission" date="2018-10" db="EMBL/GenBank/DDBJ databases">
        <title>Genome sequencing of Arthrobacter oryzae TNB02.</title>
        <authorList>
            <person name="Cho Y.-J."/>
            <person name="Cho A."/>
            <person name="Kim O.-S."/>
        </authorList>
    </citation>
    <scope>NUCLEOTIDE SEQUENCE [LARGE SCALE GENOMIC DNA]</scope>
    <source>
        <strain evidence="4 5">TNB02</strain>
    </source>
</reference>
<sequence length="222" mass="23568">MVAALIRGKPDAVLGLATGSSPMPLYEALGAENLDLGRVRGFSLDEYLGLGSTHKHSYAQVIRREVVDRLGLAPALIHTPDGEAADGALEAAGFEDRIRAAGGIDLQVLGIGSNGHLAFNEPPSAFTSRTRVVELADSTRADNARFFDSLEDVPTHAITQGLATIFEARHLLLIAHGHRKAEAVARAIEGPVTEQFPASMIQLHPNVTVILDEAAASKLQRA</sequence>
<proteinExistence type="predicted"/>
<dbReference type="EMBL" id="RBED01000070">
    <property type="protein sequence ID" value="RNL58149.1"/>
    <property type="molecule type" value="Genomic_DNA"/>
</dbReference>
<dbReference type="InterPro" id="IPR037171">
    <property type="entry name" value="NagB/RpiA_transferase-like"/>
</dbReference>
<dbReference type="InterPro" id="IPR018321">
    <property type="entry name" value="Glucosamine6P_isomerase_CS"/>
</dbReference>
<dbReference type="GO" id="GO:0019262">
    <property type="term" value="P:N-acetylneuraminate catabolic process"/>
    <property type="evidence" value="ECO:0007669"/>
    <property type="project" value="TreeGrafter"/>
</dbReference>
<name>A0A3N0C630_9MICC</name>
<keyword evidence="1" id="KW-0378">Hydrolase</keyword>
<accession>A0A3N0C630</accession>
<dbReference type="PANTHER" id="PTHR11280:SF5">
    <property type="entry name" value="GLUCOSAMINE-6-PHOSPHATE ISOMERASE"/>
    <property type="match status" value="1"/>
</dbReference>
<dbReference type="CDD" id="cd01399">
    <property type="entry name" value="GlcN6P_deaminase"/>
    <property type="match status" value="1"/>
</dbReference>
<protein>
    <submittedName>
        <fullName evidence="4">Glucosamine-6-phosphate deaminase</fullName>
    </submittedName>
</protein>
<dbReference type="GO" id="GO:0004342">
    <property type="term" value="F:glucosamine-6-phosphate deaminase activity"/>
    <property type="evidence" value="ECO:0007669"/>
    <property type="project" value="InterPro"/>
</dbReference>
<dbReference type="Pfam" id="PF01182">
    <property type="entry name" value="Glucosamine_iso"/>
    <property type="match status" value="1"/>
</dbReference>
<evidence type="ECO:0000313" key="4">
    <source>
        <dbReference type="EMBL" id="RNL58149.1"/>
    </source>
</evidence>
<dbReference type="AlphaFoldDB" id="A0A3N0C630"/>
<dbReference type="GO" id="GO:0005737">
    <property type="term" value="C:cytoplasm"/>
    <property type="evidence" value="ECO:0007669"/>
    <property type="project" value="TreeGrafter"/>
</dbReference>
<evidence type="ECO:0000256" key="2">
    <source>
        <dbReference type="ARBA" id="ARBA00023277"/>
    </source>
</evidence>
<dbReference type="GO" id="GO:0006043">
    <property type="term" value="P:glucosamine catabolic process"/>
    <property type="evidence" value="ECO:0007669"/>
    <property type="project" value="TreeGrafter"/>
</dbReference>
<dbReference type="InterPro" id="IPR004547">
    <property type="entry name" value="Glucosamine6P_isomerase"/>
</dbReference>
<comment type="caution">
    <text evidence="4">The sequence shown here is derived from an EMBL/GenBank/DDBJ whole genome shotgun (WGS) entry which is preliminary data.</text>
</comment>
<dbReference type="Gene3D" id="3.40.50.1360">
    <property type="match status" value="1"/>
</dbReference>
<dbReference type="OrthoDB" id="9791139at2"/>
<organism evidence="4 5">
    <name type="scientific">Arthrobacter oryzae</name>
    <dbReference type="NCBI Taxonomy" id="409290"/>
    <lineage>
        <taxon>Bacteria</taxon>
        <taxon>Bacillati</taxon>
        <taxon>Actinomycetota</taxon>
        <taxon>Actinomycetes</taxon>
        <taxon>Micrococcales</taxon>
        <taxon>Micrococcaceae</taxon>
        <taxon>Arthrobacter</taxon>
    </lineage>
</organism>
<keyword evidence="2" id="KW-0119">Carbohydrate metabolism</keyword>
<dbReference type="InterPro" id="IPR006148">
    <property type="entry name" value="Glc/Gal-6P_isomerase"/>
</dbReference>
<dbReference type="GO" id="GO:0006046">
    <property type="term" value="P:N-acetylglucosamine catabolic process"/>
    <property type="evidence" value="ECO:0007669"/>
    <property type="project" value="TreeGrafter"/>
</dbReference>
<evidence type="ECO:0000259" key="3">
    <source>
        <dbReference type="Pfam" id="PF01182"/>
    </source>
</evidence>
<keyword evidence="5" id="KW-1185">Reference proteome</keyword>
<dbReference type="PANTHER" id="PTHR11280">
    <property type="entry name" value="GLUCOSAMINE-6-PHOSPHATE ISOMERASE"/>
    <property type="match status" value="1"/>
</dbReference>
<dbReference type="Proteomes" id="UP000273807">
    <property type="component" value="Unassembled WGS sequence"/>
</dbReference>
<dbReference type="GO" id="GO:0005975">
    <property type="term" value="P:carbohydrate metabolic process"/>
    <property type="evidence" value="ECO:0007669"/>
    <property type="project" value="InterPro"/>
</dbReference>
<dbReference type="SUPFAM" id="SSF100950">
    <property type="entry name" value="NagB/RpiA/CoA transferase-like"/>
    <property type="match status" value="1"/>
</dbReference>
<gene>
    <name evidence="4" type="ORF">D7003_04790</name>
</gene>